<name>A0A3S4AYJ3_9PEZI</name>
<dbReference type="AlphaFoldDB" id="A0A3S4AYJ3"/>
<reference evidence="1 2" key="1">
    <citation type="submission" date="2018-04" db="EMBL/GenBank/DDBJ databases">
        <authorList>
            <person name="Huttner S."/>
            <person name="Dainat J."/>
        </authorList>
    </citation>
    <scope>NUCLEOTIDE SEQUENCE [LARGE SCALE GENOMIC DNA]</scope>
</reference>
<evidence type="ECO:0000313" key="1">
    <source>
        <dbReference type="EMBL" id="SPQ26380.1"/>
    </source>
</evidence>
<dbReference type="Proteomes" id="UP000289323">
    <property type="component" value="Unassembled WGS sequence"/>
</dbReference>
<protein>
    <submittedName>
        <fullName evidence="1">43bb1374-7d1b-40a6-9376-d0f439a95839</fullName>
    </submittedName>
</protein>
<dbReference type="EMBL" id="OUUZ01000017">
    <property type="protein sequence ID" value="SPQ26380.1"/>
    <property type="molecule type" value="Genomic_DNA"/>
</dbReference>
<sequence length="20" mass="2295">MSPSPLGRKDKYNYLGVKKL</sequence>
<evidence type="ECO:0000313" key="2">
    <source>
        <dbReference type="Proteomes" id="UP000289323"/>
    </source>
</evidence>
<gene>
    <name evidence="1" type="ORF">TT172_LOCUS8799</name>
</gene>
<accession>A0A3S4AYJ3</accession>
<organism evidence="1 2">
    <name type="scientific">Thermothielavioides terrestris</name>
    <dbReference type="NCBI Taxonomy" id="2587410"/>
    <lineage>
        <taxon>Eukaryota</taxon>
        <taxon>Fungi</taxon>
        <taxon>Dikarya</taxon>
        <taxon>Ascomycota</taxon>
        <taxon>Pezizomycotina</taxon>
        <taxon>Sordariomycetes</taxon>
        <taxon>Sordariomycetidae</taxon>
        <taxon>Sordariales</taxon>
        <taxon>Chaetomiaceae</taxon>
        <taxon>Thermothielavioides</taxon>
    </lineage>
</organism>
<proteinExistence type="predicted"/>